<keyword evidence="1" id="KW-1133">Transmembrane helix</keyword>
<evidence type="ECO:0000313" key="2">
    <source>
        <dbReference type="EMBL" id="KAJ9591904.1"/>
    </source>
</evidence>
<comment type="caution">
    <text evidence="2">The sequence shown here is derived from an EMBL/GenBank/DDBJ whole genome shotgun (WGS) entry which is preliminary data.</text>
</comment>
<organism evidence="2 3">
    <name type="scientific">Diploptera punctata</name>
    <name type="common">Pacific beetle cockroach</name>
    <dbReference type="NCBI Taxonomy" id="6984"/>
    <lineage>
        <taxon>Eukaryota</taxon>
        <taxon>Metazoa</taxon>
        <taxon>Ecdysozoa</taxon>
        <taxon>Arthropoda</taxon>
        <taxon>Hexapoda</taxon>
        <taxon>Insecta</taxon>
        <taxon>Pterygota</taxon>
        <taxon>Neoptera</taxon>
        <taxon>Polyneoptera</taxon>
        <taxon>Dictyoptera</taxon>
        <taxon>Blattodea</taxon>
        <taxon>Blaberoidea</taxon>
        <taxon>Blaberidae</taxon>
        <taxon>Diplopterinae</taxon>
        <taxon>Diploptera</taxon>
    </lineage>
</organism>
<accession>A0AAD8A3L5</accession>
<evidence type="ECO:0000256" key="1">
    <source>
        <dbReference type="SAM" id="Phobius"/>
    </source>
</evidence>
<proteinExistence type="predicted"/>
<feature type="non-terminal residue" evidence="2">
    <location>
        <position position="1"/>
    </location>
</feature>
<keyword evidence="1" id="KW-0812">Transmembrane</keyword>
<reference evidence="2" key="2">
    <citation type="submission" date="2023-05" db="EMBL/GenBank/DDBJ databases">
        <authorList>
            <person name="Fouks B."/>
        </authorList>
    </citation>
    <scope>NUCLEOTIDE SEQUENCE</scope>
    <source>
        <strain evidence="2">Stay&amp;Tobe</strain>
        <tissue evidence="2">Testes</tissue>
    </source>
</reference>
<protein>
    <submittedName>
        <fullName evidence="2">Uncharacterized protein</fullName>
    </submittedName>
</protein>
<dbReference type="Proteomes" id="UP001233999">
    <property type="component" value="Unassembled WGS sequence"/>
</dbReference>
<keyword evidence="3" id="KW-1185">Reference proteome</keyword>
<sequence length="74" mass="8839">HMFHFLENKLLFLKYFYLDNSMVKKSAIMIDTLLTLLRVLLGQCFFVIFVFLLVRLEGVLESLQLQLRARTVMR</sequence>
<keyword evidence="1" id="KW-0472">Membrane</keyword>
<dbReference type="EMBL" id="JASPKZ010003853">
    <property type="protein sequence ID" value="KAJ9591904.1"/>
    <property type="molecule type" value="Genomic_DNA"/>
</dbReference>
<name>A0AAD8A3L5_DIPPU</name>
<evidence type="ECO:0000313" key="3">
    <source>
        <dbReference type="Proteomes" id="UP001233999"/>
    </source>
</evidence>
<reference evidence="2" key="1">
    <citation type="journal article" date="2023" name="IScience">
        <title>Live-bearing cockroach genome reveals convergent evolutionary mechanisms linked to viviparity in insects and beyond.</title>
        <authorList>
            <person name="Fouks B."/>
            <person name="Harrison M.C."/>
            <person name="Mikhailova A.A."/>
            <person name="Marchal E."/>
            <person name="English S."/>
            <person name="Carruthers M."/>
            <person name="Jennings E.C."/>
            <person name="Chiamaka E.L."/>
            <person name="Frigard R.A."/>
            <person name="Pippel M."/>
            <person name="Attardo G.M."/>
            <person name="Benoit J.B."/>
            <person name="Bornberg-Bauer E."/>
            <person name="Tobe S.S."/>
        </authorList>
    </citation>
    <scope>NUCLEOTIDE SEQUENCE</scope>
    <source>
        <strain evidence="2">Stay&amp;Tobe</strain>
    </source>
</reference>
<feature type="non-terminal residue" evidence="2">
    <location>
        <position position="74"/>
    </location>
</feature>
<dbReference type="AlphaFoldDB" id="A0AAD8A3L5"/>
<gene>
    <name evidence="2" type="ORF">L9F63_001579</name>
</gene>
<feature type="transmembrane region" description="Helical" evidence="1">
    <location>
        <begin position="32"/>
        <end position="54"/>
    </location>
</feature>